<protein>
    <submittedName>
        <fullName evidence="2">Uncharacterized protein</fullName>
    </submittedName>
</protein>
<dbReference type="EMBL" id="JBANMG010000008">
    <property type="protein sequence ID" value="KAK6950519.1"/>
    <property type="molecule type" value="Genomic_DNA"/>
</dbReference>
<evidence type="ECO:0000313" key="3">
    <source>
        <dbReference type="Proteomes" id="UP001369815"/>
    </source>
</evidence>
<feature type="region of interest" description="Disordered" evidence="1">
    <location>
        <begin position="223"/>
        <end position="242"/>
    </location>
</feature>
<comment type="caution">
    <text evidence="2">The sequence shown here is derived from an EMBL/GenBank/DDBJ whole genome shotgun (WGS) entry which is preliminary data.</text>
</comment>
<gene>
    <name evidence="2" type="ORF">Daesc_008847</name>
</gene>
<reference evidence="2 3" key="1">
    <citation type="journal article" date="2024" name="Front Chem Biol">
        <title>Unveiling the potential of Daldinia eschscholtzii MFLUCC 19-0629 through bioactivity and bioinformatics studies for enhanced sustainable agriculture production.</title>
        <authorList>
            <person name="Brooks S."/>
            <person name="Weaver J.A."/>
            <person name="Klomchit A."/>
            <person name="Alharthi S.A."/>
            <person name="Onlamun T."/>
            <person name="Nurani R."/>
            <person name="Vong T.K."/>
            <person name="Alberti F."/>
            <person name="Greco C."/>
        </authorList>
    </citation>
    <scope>NUCLEOTIDE SEQUENCE [LARGE SCALE GENOMIC DNA]</scope>
    <source>
        <strain evidence="2">MFLUCC 19-0629</strain>
    </source>
</reference>
<organism evidence="2 3">
    <name type="scientific">Daldinia eschscholtzii</name>
    <dbReference type="NCBI Taxonomy" id="292717"/>
    <lineage>
        <taxon>Eukaryota</taxon>
        <taxon>Fungi</taxon>
        <taxon>Dikarya</taxon>
        <taxon>Ascomycota</taxon>
        <taxon>Pezizomycotina</taxon>
        <taxon>Sordariomycetes</taxon>
        <taxon>Xylariomycetidae</taxon>
        <taxon>Xylariales</taxon>
        <taxon>Hypoxylaceae</taxon>
        <taxon>Daldinia</taxon>
    </lineage>
</organism>
<feature type="compositionally biased region" description="Polar residues" evidence="1">
    <location>
        <begin position="412"/>
        <end position="424"/>
    </location>
</feature>
<dbReference type="AlphaFoldDB" id="A0AAX6MD03"/>
<evidence type="ECO:0000256" key="1">
    <source>
        <dbReference type="SAM" id="MobiDB-lite"/>
    </source>
</evidence>
<name>A0AAX6MD03_9PEZI</name>
<dbReference type="Proteomes" id="UP001369815">
    <property type="component" value="Unassembled WGS sequence"/>
</dbReference>
<feature type="region of interest" description="Disordered" evidence="1">
    <location>
        <begin position="403"/>
        <end position="431"/>
    </location>
</feature>
<keyword evidence="3" id="KW-1185">Reference proteome</keyword>
<proteinExistence type="predicted"/>
<accession>A0AAX6MD03</accession>
<sequence length="456" mass="52477">MVRGVGQLLKSGWKRTPNEISQPASASVPINTARRKAEQRVPLASEILEHPDSIDSQLQSPLFGKLPRELRDLVWRYSLTRYEDLDNLYDIQKRYARPGQAAPLRVAVQLLETCRAIYVEAYLTPFQVNPIIVFHGDGGDIPPVVPLMRTTEDPFLCKRLRFWQFANISSVETTLQQVNLEGGGLERISRLVGTLGRHDGQESRGYAATGYACFVSPTELDKNAGEVSSEEGPDSPLPSLPNPLIGRKITHLSIRMSRTDWWGWSSRPEEYISSPEERLRLEPMINVTHLWSRPENFSAMTTGYEARKAGEEPDFGLDDFEKQGRWGLQVKEYWPDLTTLDLVLETFSCKKAQLNYVTQCAKLWTFPLENGFHLVWNGKEEAIRWRGARSYEYEDHQDWFRNENVPRDTEAQDSTKIQWRPSPSNDEDDRESQEFIIRTLTFERKRMGEHIGADRF</sequence>
<evidence type="ECO:0000313" key="2">
    <source>
        <dbReference type="EMBL" id="KAK6950519.1"/>
    </source>
</evidence>